<protein>
    <recommendedName>
        <fullName evidence="14">D-alanine--D-alanine ligase</fullName>
        <ecNumber evidence="14">6.3.2.4</ecNumber>
    </recommendedName>
    <alternativeName>
        <fullName evidence="14">D-Ala-D-Ala ligase</fullName>
    </alternativeName>
    <alternativeName>
        <fullName evidence="14">D-alanylalanine synthetase</fullName>
    </alternativeName>
</protein>
<dbReference type="SUPFAM" id="SSF52440">
    <property type="entry name" value="PreATP-grasp domain"/>
    <property type="match status" value="1"/>
</dbReference>
<dbReference type="InterPro" id="IPR011761">
    <property type="entry name" value="ATP-grasp"/>
</dbReference>
<feature type="binding site" evidence="16">
    <location>
        <begin position="182"/>
        <end position="183"/>
    </location>
    <ligand>
        <name>ATP</name>
        <dbReference type="ChEBI" id="CHEBI:30616"/>
    </ligand>
</feature>
<dbReference type="InterPro" id="IPR000291">
    <property type="entry name" value="D-Ala_lig_Van_CS"/>
</dbReference>
<proteinExistence type="inferred from homology"/>
<keyword evidence="21" id="KW-1185">Reference proteome</keyword>
<evidence type="ECO:0000256" key="2">
    <source>
        <dbReference type="ARBA" id="ARBA00003921"/>
    </source>
</evidence>
<feature type="binding site" evidence="16">
    <location>
        <position position="134"/>
    </location>
    <ligand>
        <name>ATP</name>
        <dbReference type="ChEBI" id="CHEBI:30616"/>
    </ligand>
</feature>
<feature type="binding site" evidence="16">
    <location>
        <begin position="212"/>
        <end position="219"/>
    </location>
    <ligand>
        <name>ATP</name>
        <dbReference type="ChEBI" id="CHEBI:30616"/>
    </ligand>
</feature>
<evidence type="ECO:0000256" key="11">
    <source>
        <dbReference type="ARBA" id="ARBA00023211"/>
    </source>
</evidence>
<dbReference type="AlphaFoldDB" id="A0A849VML8"/>
<feature type="binding site" evidence="16">
    <location>
        <begin position="309"/>
        <end position="310"/>
    </location>
    <ligand>
        <name>ATP</name>
        <dbReference type="ChEBI" id="CHEBI:30616"/>
    </ligand>
</feature>
<dbReference type="GO" id="GO:0005524">
    <property type="term" value="F:ATP binding"/>
    <property type="evidence" value="ECO:0007669"/>
    <property type="project" value="UniProtKB-UniRule"/>
</dbReference>
<dbReference type="GO" id="GO:0071555">
    <property type="term" value="P:cell wall organization"/>
    <property type="evidence" value="ECO:0007669"/>
    <property type="project" value="UniProtKB-KW"/>
</dbReference>
<dbReference type="GO" id="GO:0046872">
    <property type="term" value="F:metal ion binding"/>
    <property type="evidence" value="ECO:0007669"/>
    <property type="project" value="UniProtKB-KW"/>
</dbReference>
<dbReference type="EMBL" id="JABUMX010000001">
    <property type="protein sequence ID" value="NTS30059.1"/>
    <property type="molecule type" value="Genomic_DNA"/>
</dbReference>
<evidence type="ECO:0000259" key="19">
    <source>
        <dbReference type="PROSITE" id="PS50975"/>
    </source>
</evidence>
<evidence type="ECO:0000256" key="9">
    <source>
        <dbReference type="ARBA" id="ARBA00022960"/>
    </source>
</evidence>
<evidence type="ECO:0000256" key="7">
    <source>
        <dbReference type="ARBA" id="ARBA00022840"/>
    </source>
</evidence>
<dbReference type="NCBIfam" id="TIGR01205">
    <property type="entry name" value="D_ala_D_alaTIGR"/>
    <property type="match status" value="1"/>
</dbReference>
<dbReference type="GO" id="GO:0009252">
    <property type="term" value="P:peptidoglycan biosynthetic process"/>
    <property type="evidence" value="ECO:0007669"/>
    <property type="project" value="UniProtKB-UniRule"/>
</dbReference>
<keyword evidence="6 16" id="KW-0547">Nucleotide-binding</keyword>
<dbReference type="InterPro" id="IPR013815">
    <property type="entry name" value="ATP_grasp_subdomain_1"/>
</dbReference>
<evidence type="ECO:0000256" key="10">
    <source>
        <dbReference type="ARBA" id="ARBA00022984"/>
    </source>
</evidence>
<keyword evidence="4 14" id="KW-0436">Ligase</keyword>
<comment type="cofactor">
    <cofactor evidence="17">
        <name>Mg(2+)</name>
        <dbReference type="ChEBI" id="CHEBI:18420"/>
    </cofactor>
    <cofactor evidence="17">
        <name>Mn(2+)</name>
        <dbReference type="ChEBI" id="CHEBI:29035"/>
    </cofactor>
    <text evidence="17">Binds 2 magnesium or manganese ions per subunit.</text>
</comment>
<evidence type="ECO:0000256" key="3">
    <source>
        <dbReference type="ARBA" id="ARBA00010871"/>
    </source>
</evidence>
<dbReference type="GO" id="GO:0008360">
    <property type="term" value="P:regulation of cell shape"/>
    <property type="evidence" value="ECO:0007669"/>
    <property type="project" value="UniProtKB-KW"/>
</dbReference>
<feature type="binding site" evidence="17">
    <location>
        <position position="312"/>
    </location>
    <ligand>
        <name>Mg(2+)</name>
        <dbReference type="ChEBI" id="CHEBI:18420"/>
        <label>2</label>
    </ligand>
</feature>
<accession>A0A849VML8</accession>
<reference evidence="20 21" key="1">
    <citation type="submission" date="2020-05" db="EMBL/GenBank/DDBJ databases">
        <authorList>
            <person name="Kim M.K."/>
        </authorList>
    </citation>
    <scope>NUCLEOTIDE SEQUENCE [LARGE SCALE GENOMIC DNA]</scope>
    <source>
        <strain evidence="20 21">BT25</strain>
    </source>
</reference>
<dbReference type="InterPro" id="IPR005905">
    <property type="entry name" value="D_ala_D_ala"/>
</dbReference>
<feature type="binding site" evidence="17">
    <location>
        <position position="297"/>
    </location>
    <ligand>
        <name>Mg(2+)</name>
        <dbReference type="ChEBI" id="CHEBI:18420"/>
        <label>1</label>
    </ligand>
</feature>
<comment type="caution">
    <text evidence="20">The sequence shown here is derived from an EMBL/GenBank/DDBJ whole genome shotgun (WGS) entry which is preliminary data.</text>
</comment>
<dbReference type="PANTHER" id="PTHR23132:SF25">
    <property type="entry name" value="D-ALANINE--D-ALANINE LIGASE A"/>
    <property type="match status" value="1"/>
</dbReference>
<dbReference type="Proteomes" id="UP000550508">
    <property type="component" value="Unassembled WGS sequence"/>
</dbReference>
<feature type="binding site" evidence="17">
    <location>
        <position position="310"/>
    </location>
    <ligand>
        <name>Mg(2+)</name>
        <dbReference type="ChEBI" id="CHEBI:18420"/>
        <label>2</label>
    </ligand>
</feature>
<feature type="active site" evidence="15">
    <location>
        <position position="182"/>
    </location>
</feature>
<feature type="binding site" evidence="16">
    <location>
        <begin position="174"/>
        <end position="176"/>
    </location>
    <ligand>
        <name>ATP</name>
        <dbReference type="ChEBI" id="CHEBI:30616"/>
    </ligand>
</feature>
<dbReference type="PROSITE" id="PS50975">
    <property type="entry name" value="ATP_GRASP"/>
    <property type="match status" value="1"/>
</dbReference>
<keyword evidence="5 17" id="KW-0479">Metal-binding</keyword>
<dbReference type="UniPathway" id="UPA00219"/>
<feature type="binding site" evidence="17">
    <location>
        <position position="310"/>
    </location>
    <ligand>
        <name>Mg(2+)</name>
        <dbReference type="ChEBI" id="CHEBI:18420"/>
        <label>1</label>
    </ligand>
</feature>
<comment type="function">
    <text evidence="2 14">Cell wall formation.</text>
</comment>
<dbReference type="GO" id="GO:0005829">
    <property type="term" value="C:cytosol"/>
    <property type="evidence" value="ECO:0007669"/>
    <property type="project" value="TreeGrafter"/>
</dbReference>
<evidence type="ECO:0000256" key="15">
    <source>
        <dbReference type="PIRSR" id="PIRSR039102-1"/>
    </source>
</evidence>
<dbReference type="PANTHER" id="PTHR23132">
    <property type="entry name" value="D-ALANINE--D-ALANINE LIGASE"/>
    <property type="match status" value="1"/>
</dbReference>
<dbReference type="Gene3D" id="3.40.50.20">
    <property type="match status" value="1"/>
</dbReference>
<dbReference type="Pfam" id="PF01820">
    <property type="entry name" value="Dala_Dala_lig_N"/>
    <property type="match status" value="1"/>
</dbReference>
<evidence type="ECO:0000256" key="18">
    <source>
        <dbReference type="PROSITE-ProRule" id="PRU00409"/>
    </source>
</evidence>
<dbReference type="PROSITE" id="PS00844">
    <property type="entry name" value="DALA_DALA_LIGASE_2"/>
    <property type="match status" value="1"/>
</dbReference>
<organism evidence="20 21">
    <name type="scientific">Phyllobacterium pellucidum</name>
    <dbReference type="NCBI Taxonomy" id="2740464"/>
    <lineage>
        <taxon>Bacteria</taxon>
        <taxon>Pseudomonadati</taxon>
        <taxon>Pseudomonadota</taxon>
        <taxon>Alphaproteobacteria</taxon>
        <taxon>Hyphomicrobiales</taxon>
        <taxon>Phyllobacteriaceae</taxon>
        <taxon>Phyllobacterium</taxon>
    </lineage>
</organism>
<evidence type="ECO:0000256" key="16">
    <source>
        <dbReference type="PIRSR" id="PIRSR039102-2"/>
    </source>
</evidence>
<keyword evidence="14" id="KW-0963">Cytoplasm</keyword>
<dbReference type="NCBIfam" id="NF002528">
    <property type="entry name" value="PRK01966.1-4"/>
    <property type="match status" value="1"/>
</dbReference>
<evidence type="ECO:0000256" key="13">
    <source>
        <dbReference type="ARBA" id="ARBA00047614"/>
    </source>
</evidence>
<comment type="catalytic activity">
    <reaction evidence="13 14">
        <text>2 D-alanine + ATP = D-alanyl-D-alanine + ADP + phosphate + H(+)</text>
        <dbReference type="Rhea" id="RHEA:11224"/>
        <dbReference type="ChEBI" id="CHEBI:15378"/>
        <dbReference type="ChEBI" id="CHEBI:30616"/>
        <dbReference type="ChEBI" id="CHEBI:43474"/>
        <dbReference type="ChEBI" id="CHEBI:57416"/>
        <dbReference type="ChEBI" id="CHEBI:57822"/>
        <dbReference type="ChEBI" id="CHEBI:456216"/>
        <dbReference type="EC" id="6.3.2.4"/>
    </reaction>
</comment>
<evidence type="ECO:0000256" key="6">
    <source>
        <dbReference type="ARBA" id="ARBA00022741"/>
    </source>
</evidence>
<keyword evidence="9 14" id="KW-0133">Cell shape</keyword>
<dbReference type="Gene3D" id="3.30.1490.20">
    <property type="entry name" value="ATP-grasp fold, A domain"/>
    <property type="match status" value="1"/>
</dbReference>
<comment type="similarity">
    <text evidence="3 14">Belongs to the D-alanine--D-alanine ligase family.</text>
</comment>
<dbReference type="GO" id="GO:0008716">
    <property type="term" value="F:D-alanine-D-alanine ligase activity"/>
    <property type="evidence" value="ECO:0007669"/>
    <property type="project" value="UniProtKB-UniRule"/>
</dbReference>
<keyword evidence="12 14" id="KW-0961">Cell wall biogenesis/degradation</keyword>
<feature type="domain" description="ATP-grasp" evidence="19">
    <location>
        <begin position="138"/>
        <end position="343"/>
    </location>
</feature>
<evidence type="ECO:0000313" key="20">
    <source>
        <dbReference type="EMBL" id="NTS30059.1"/>
    </source>
</evidence>
<dbReference type="PROSITE" id="PS00843">
    <property type="entry name" value="DALA_DALA_LIGASE_1"/>
    <property type="match status" value="1"/>
</dbReference>
<dbReference type="InterPro" id="IPR011127">
    <property type="entry name" value="Dala_Dala_lig_N"/>
</dbReference>
<dbReference type="HAMAP" id="MF_00047">
    <property type="entry name" value="Dala_Dala_lig"/>
    <property type="match status" value="1"/>
</dbReference>
<comment type="subcellular location">
    <subcellularLocation>
        <location evidence="14">Cytoplasm</location>
    </subcellularLocation>
</comment>
<evidence type="ECO:0000313" key="21">
    <source>
        <dbReference type="Proteomes" id="UP000550508"/>
    </source>
</evidence>
<dbReference type="PIRSF" id="PIRSF039102">
    <property type="entry name" value="Ddl/VanB"/>
    <property type="match status" value="1"/>
</dbReference>
<keyword evidence="11 17" id="KW-0464">Manganese</keyword>
<evidence type="ECO:0000256" key="8">
    <source>
        <dbReference type="ARBA" id="ARBA00022842"/>
    </source>
</evidence>
<dbReference type="FunFam" id="3.30.470.20:FF:000008">
    <property type="entry name" value="D-alanine--D-alanine ligase"/>
    <property type="match status" value="1"/>
</dbReference>
<sequence length="351" mass="37524">MSRTRVAILFGGRSSEHDVSVMSARNVFEAIDPEVYETVLVAVTRQGEWLLVDGGFPQSVPGDGTKITLLPGGRGRALALPISGPAYEITPIDVLLPVLHGPFGEDGSVQGLAEVANIPYVGSGIFGSAAAMDKYQAKCLLAHDGLPVASGIMVKRTSDIDLDTVARSLSWPVFVKPARQGSSVGVSKARTAEELHLAVESALQFDDHVLIEEFIEGREIELGVLEAADGTVIVSVPGEIAPSNTHDFYTYEAKYLDADGADLTVPARISPDETQALQDMAEQAFRALGCEGMARVDFFLRADGSAVINEVNTIPGFTNISMYPKVLGATGIPYPELIHRLIQHGLKRAVR</sequence>
<dbReference type="EC" id="6.3.2.4" evidence="14"/>
<evidence type="ECO:0000256" key="17">
    <source>
        <dbReference type="PIRSR" id="PIRSR039102-3"/>
    </source>
</evidence>
<dbReference type="RefSeq" id="WP_113281956.1">
    <property type="nucleotide sequence ID" value="NZ_JABUMX010000001.1"/>
</dbReference>
<comment type="pathway">
    <text evidence="14">Cell wall biogenesis; peptidoglycan biosynthesis.</text>
</comment>
<gene>
    <name evidence="14" type="primary">ddl</name>
    <name evidence="20" type="ORF">HQ945_02230</name>
</gene>
<evidence type="ECO:0000256" key="12">
    <source>
        <dbReference type="ARBA" id="ARBA00023316"/>
    </source>
</evidence>
<comment type="cofactor">
    <cofactor evidence="1">
        <name>Mn(2+)</name>
        <dbReference type="ChEBI" id="CHEBI:29035"/>
    </cofactor>
</comment>
<evidence type="ECO:0000256" key="5">
    <source>
        <dbReference type="ARBA" id="ARBA00022723"/>
    </source>
</evidence>
<dbReference type="InterPro" id="IPR011095">
    <property type="entry name" value="Dala_Dala_lig_C"/>
</dbReference>
<name>A0A849VML8_9HYPH</name>
<keyword evidence="7 18" id="KW-0067">ATP-binding</keyword>
<dbReference type="InterPro" id="IPR016185">
    <property type="entry name" value="PreATP-grasp_dom_sf"/>
</dbReference>
<dbReference type="Pfam" id="PF07478">
    <property type="entry name" value="Dala_Dala_lig_C"/>
    <property type="match status" value="1"/>
</dbReference>
<feature type="active site" evidence="15">
    <location>
        <position position="16"/>
    </location>
</feature>
<dbReference type="SUPFAM" id="SSF56059">
    <property type="entry name" value="Glutathione synthetase ATP-binding domain-like"/>
    <property type="match status" value="1"/>
</dbReference>
<dbReference type="Gene3D" id="3.30.470.20">
    <property type="entry name" value="ATP-grasp fold, B domain"/>
    <property type="match status" value="1"/>
</dbReference>
<feature type="active site" evidence="15">
    <location>
        <position position="321"/>
    </location>
</feature>
<keyword evidence="10 14" id="KW-0573">Peptidoglycan synthesis</keyword>
<keyword evidence="8 17" id="KW-0460">Magnesium</keyword>
<evidence type="ECO:0000256" key="14">
    <source>
        <dbReference type="HAMAP-Rule" id="MF_00047"/>
    </source>
</evidence>
<evidence type="ECO:0000256" key="1">
    <source>
        <dbReference type="ARBA" id="ARBA00001936"/>
    </source>
</evidence>
<evidence type="ECO:0000256" key="4">
    <source>
        <dbReference type="ARBA" id="ARBA00022598"/>
    </source>
</evidence>